<evidence type="ECO:0000313" key="2">
    <source>
        <dbReference type="EMBL" id="UYQ90957.1"/>
    </source>
</evidence>
<protein>
    <submittedName>
        <fullName evidence="2">Uncharacterized protein</fullName>
    </submittedName>
</protein>
<dbReference type="Proteomes" id="UP001162741">
    <property type="component" value="Chromosome"/>
</dbReference>
<organism evidence="2 3">
    <name type="scientific">Chitinophaga horti</name>
    <dbReference type="NCBI Taxonomy" id="2920382"/>
    <lineage>
        <taxon>Bacteria</taxon>
        <taxon>Pseudomonadati</taxon>
        <taxon>Bacteroidota</taxon>
        <taxon>Chitinophagia</taxon>
        <taxon>Chitinophagales</taxon>
        <taxon>Chitinophagaceae</taxon>
        <taxon>Chitinophaga</taxon>
    </lineage>
</organism>
<dbReference type="EMBL" id="CP107006">
    <property type="protein sequence ID" value="UYQ90957.1"/>
    <property type="molecule type" value="Genomic_DNA"/>
</dbReference>
<reference evidence="2" key="1">
    <citation type="submission" date="2022-10" db="EMBL/GenBank/DDBJ databases">
        <title>Chitinophaga sp. nov., isolated from soil.</title>
        <authorList>
            <person name="Jeon C.O."/>
        </authorList>
    </citation>
    <scope>NUCLEOTIDE SEQUENCE</scope>
    <source>
        <strain evidence="2">R8</strain>
    </source>
</reference>
<accession>A0ABY6IUC0</accession>
<name>A0ABY6IUC0_9BACT</name>
<dbReference type="RefSeq" id="WP_264279454.1">
    <property type="nucleotide sequence ID" value="NZ_CP107006.1"/>
</dbReference>
<proteinExistence type="predicted"/>
<evidence type="ECO:0000256" key="1">
    <source>
        <dbReference type="SAM" id="SignalP"/>
    </source>
</evidence>
<feature type="chain" id="PRO_5045229046" evidence="1">
    <location>
        <begin position="20"/>
        <end position="357"/>
    </location>
</feature>
<keyword evidence="3" id="KW-1185">Reference proteome</keyword>
<gene>
    <name evidence="2" type="ORF">MKQ68_12720</name>
</gene>
<evidence type="ECO:0000313" key="3">
    <source>
        <dbReference type="Proteomes" id="UP001162741"/>
    </source>
</evidence>
<sequence>MKRLQLLLSTLVIFQAVNAQDPAYNDADKSAEAKTITLKTYGNTVSQLDKVAAIEVLSVQWDTARLGFVQVGMMNKRIDAVPALPHSIFLKQYIQQEYGSRLAASGVHVLLAVKDVRINERTFQMNEKAFCRIKADAYISNDGQQYAFVQAFDTVLVRGGMDVTGKHDEHLAKAVNLLISTSLDRGIPLLGASPTWQSKDAVQSAQLAAQQIPILQDTTYLDGVYANFDEFKANKPSVTAFKVENVKRRIRIFNDDANHTPIENPWGFCLKGELYRYTDDVAFPIEKSGHGFVISNYLQQARRRNQAMLWSAVGGGLIGGAVAQNAMKAHMVTTIPYITRQQPEATALDMETGELTL</sequence>
<keyword evidence="1" id="KW-0732">Signal</keyword>
<feature type="signal peptide" evidence="1">
    <location>
        <begin position="1"/>
        <end position="19"/>
    </location>
</feature>